<organism evidence="1 2">
    <name type="scientific">Blastomyces percursus</name>
    <dbReference type="NCBI Taxonomy" id="1658174"/>
    <lineage>
        <taxon>Eukaryota</taxon>
        <taxon>Fungi</taxon>
        <taxon>Dikarya</taxon>
        <taxon>Ascomycota</taxon>
        <taxon>Pezizomycotina</taxon>
        <taxon>Eurotiomycetes</taxon>
        <taxon>Eurotiomycetidae</taxon>
        <taxon>Onygenales</taxon>
        <taxon>Ajellomycetaceae</taxon>
        <taxon>Blastomyces</taxon>
    </lineage>
</organism>
<dbReference type="OrthoDB" id="4188785at2759"/>
<evidence type="ECO:0000313" key="2">
    <source>
        <dbReference type="Proteomes" id="UP000242791"/>
    </source>
</evidence>
<name>A0A1J9PDM5_9EURO</name>
<gene>
    <name evidence="1" type="ORF">ACJ73_09051</name>
</gene>
<reference evidence="1 2" key="1">
    <citation type="submission" date="2015-08" db="EMBL/GenBank/DDBJ databases">
        <title>Emmonsia species relationships and genome sequence.</title>
        <authorList>
            <person name="Cuomo C.A."/>
            <person name="Schwartz I.S."/>
            <person name="Kenyon C."/>
            <person name="De Hoog G.S."/>
            <person name="Govender N.P."/>
            <person name="Botha A."/>
            <person name="Moreno L."/>
            <person name="De Vries M."/>
            <person name="Munoz J.F."/>
            <person name="Stielow J.B."/>
        </authorList>
    </citation>
    <scope>NUCLEOTIDE SEQUENCE [LARGE SCALE GENOMIC DNA]</scope>
    <source>
        <strain evidence="1 2">EI222</strain>
    </source>
</reference>
<dbReference type="VEuPathDB" id="FungiDB:ACJ73_09051"/>
<keyword evidence="2" id="KW-1185">Reference proteome</keyword>
<accession>A0A1J9PDM5</accession>
<proteinExistence type="predicted"/>
<dbReference type="EMBL" id="LGTZ01002369">
    <property type="protein sequence ID" value="OJD14704.1"/>
    <property type="molecule type" value="Genomic_DNA"/>
</dbReference>
<dbReference type="AlphaFoldDB" id="A0A1J9PDM5"/>
<comment type="caution">
    <text evidence="1">The sequence shown here is derived from an EMBL/GenBank/DDBJ whole genome shotgun (WGS) entry which is preliminary data.</text>
</comment>
<protein>
    <submittedName>
        <fullName evidence="1">Uncharacterized protein</fullName>
    </submittedName>
</protein>
<evidence type="ECO:0000313" key="1">
    <source>
        <dbReference type="EMBL" id="OJD14704.1"/>
    </source>
</evidence>
<sequence>MSGTPVTPEPALGLGLQPALSLSDFRRCLLIMRSIPSCRMRAIFCLLDTFPPTGMPTFTGDPDQPIYCTAGNLMDLMQMMLQNQQAAAEAAQRLATPTPRSDSLRDELREYQKEVKYAPDTKSVTTFDGTNYEAWRVGILADAEVIGGTDILLKNQRESPAT</sequence>
<dbReference type="Proteomes" id="UP000242791">
    <property type="component" value="Unassembled WGS sequence"/>
</dbReference>